<dbReference type="Gene3D" id="2.160.10.10">
    <property type="entry name" value="Hexapeptide repeat proteins"/>
    <property type="match status" value="1"/>
</dbReference>
<dbReference type="Pfam" id="PF12464">
    <property type="entry name" value="Mac"/>
    <property type="match status" value="1"/>
</dbReference>
<dbReference type="PANTHER" id="PTHR23416:SF23">
    <property type="entry name" value="ACETYLTRANSFERASE C18B11.09C-RELATED"/>
    <property type="match status" value="1"/>
</dbReference>
<dbReference type="SUPFAM" id="SSF51161">
    <property type="entry name" value="Trimeric LpxA-like enzymes"/>
    <property type="match status" value="1"/>
</dbReference>
<organism evidence="6 7">
    <name type="scientific">Clostridium intestinale DSM 6191</name>
    <dbReference type="NCBI Taxonomy" id="1121320"/>
    <lineage>
        <taxon>Bacteria</taxon>
        <taxon>Bacillati</taxon>
        <taxon>Bacillota</taxon>
        <taxon>Clostridia</taxon>
        <taxon>Eubacteriales</taxon>
        <taxon>Clostridiaceae</taxon>
        <taxon>Clostridium</taxon>
    </lineage>
</organism>
<evidence type="ECO:0000313" key="7">
    <source>
        <dbReference type="Proteomes" id="UP000184241"/>
    </source>
</evidence>
<keyword evidence="3" id="KW-0677">Repeat</keyword>
<dbReference type="AlphaFoldDB" id="A0A1M5Z2X8"/>
<gene>
    <name evidence="6" type="ORF">SAMN02745941_02523</name>
</gene>
<keyword evidence="4" id="KW-0012">Acyltransferase</keyword>
<reference evidence="6 7" key="1">
    <citation type="submission" date="2016-11" db="EMBL/GenBank/DDBJ databases">
        <authorList>
            <person name="Jaros S."/>
            <person name="Januszkiewicz K."/>
            <person name="Wedrychowicz H."/>
        </authorList>
    </citation>
    <scope>NUCLEOTIDE SEQUENCE [LARGE SCALE GENOMIC DNA]</scope>
    <source>
        <strain evidence="6 7">DSM 6191</strain>
    </source>
</reference>
<accession>A0A1M5Z2X8</accession>
<dbReference type="GO" id="GO:0008374">
    <property type="term" value="F:O-acyltransferase activity"/>
    <property type="evidence" value="ECO:0007669"/>
    <property type="project" value="TreeGrafter"/>
</dbReference>
<dbReference type="InterPro" id="IPR001451">
    <property type="entry name" value="Hexapep"/>
</dbReference>
<dbReference type="Proteomes" id="UP000184241">
    <property type="component" value="Unassembled WGS sequence"/>
</dbReference>
<comment type="similarity">
    <text evidence="1">Belongs to the transferase hexapeptide repeat family.</text>
</comment>
<dbReference type="EMBL" id="FQXU01000007">
    <property type="protein sequence ID" value="SHI18607.1"/>
    <property type="molecule type" value="Genomic_DNA"/>
</dbReference>
<sequence>MVKSELDKCLDGEVFNCRDNELTSIKIKSRNLTKQYNQTVDQDIKVKILKDFLGSIGENVRIDTPFYCDYGRHTFIGNNVTVNINCTFVDCNTITIGNNVLIASNVQIYTATHPVSYEERLIDGWSINDKNAFFNTYALPVTIEDNVWIGGGAILLPGVVIGRNSVIGAGSVVTKSIPPYSIAVGNPCRVIRKLEEDFKHE</sequence>
<protein>
    <submittedName>
        <fullName evidence="6">Maltose O-acetyltransferase</fullName>
    </submittedName>
</protein>
<name>A0A1M5Z2X8_9CLOT</name>
<dbReference type="InterPro" id="IPR024688">
    <property type="entry name" value="Mac_dom"/>
</dbReference>
<evidence type="ECO:0000259" key="5">
    <source>
        <dbReference type="SMART" id="SM01266"/>
    </source>
</evidence>
<dbReference type="InterPro" id="IPR018357">
    <property type="entry name" value="Hexapep_transf_CS"/>
</dbReference>
<dbReference type="GO" id="GO:0016407">
    <property type="term" value="F:acetyltransferase activity"/>
    <property type="evidence" value="ECO:0007669"/>
    <property type="project" value="InterPro"/>
</dbReference>
<dbReference type="FunFam" id="2.160.10.10:FF:000025">
    <property type="entry name" value="Hexapeptide-repeat containing-acetyltransferase"/>
    <property type="match status" value="1"/>
</dbReference>
<dbReference type="CDD" id="cd03357">
    <property type="entry name" value="LbH_MAT_GAT"/>
    <property type="match status" value="1"/>
</dbReference>
<dbReference type="InterPro" id="IPR051159">
    <property type="entry name" value="Hexapeptide_acetyltransf"/>
</dbReference>
<dbReference type="SMART" id="SM01266">
    <property type="entry name" value="Mac"/>
    <property type="match status" value="1"/>
</dbReference>
<proteinExistence type="inferred from homology"/>
<evidence type="ECO:0000256" key="3">
    <source>
        <dbReference type="ARBA" id="ARBA00022737"/>
    </source>
</evidence>
<evidence type="ECO:0000256" key="2">
    <source>
        <dbReference type="ARBA" id="ARBA00022679"/>
    </source>
</evidence>
<dbReference type="RefSeq" id="WP_073019969.1">
    <property type="nucleotide sequence ID" value="NZ_FQXU01000007.1"/>
</dbReference>
<dbReference type="Pfam" id="PF00132">
    <property type="entry name" value="Hexapep"/>
    <property type="match status" value="1"/>
</dbReference>
<dbReference type="PANTHER" id="PTHR23416">
    <property type="entry name" value="SIALIC ACID SYNTHASE-RELATED"/>
    <property type="match status" value="1"/>
</dbReference>
<dbReference type="InterPro" id="IPR011004">
    <property type="entry name" value="Trimer_LpxA-like_sf"/>
</dbReference>
<dbReference type="PROSITE" id="PS00101">
    <property type="entry name" value="HEXAPEP_TRANSFERASES"/>
    <property type="match status" value="1"/>
</dbReference>
<evidence type="ECO:0000313" key="6">
    <source>
        <dbReference type="EMBL" id="SHI18607.1"/>
    </source>
</evidence>
<feature type="domain" description="Maltose/galactoside acetyltransferase" evidence="5">
    <location>
        <begin position="6"/>
        <end position="58"/>
    </location>
</feature>
<keyword evidence="2 6" id="KW-0808">Transferase</keyword>
<evidence type="ECO:0000256" key="1">
    <source>
        <dbReference type="ARBA" id="ARBA00007274"/>
    </source>
</evidence>
<evidence type="ECO:0000256" key="4">
    <source>
        <dbReference type="ARBA" id="ARBA00023315"/>
    </source>
</evidence>